<feature type="non-terminal residue" evidence="1">
    <location>
        <position position="1"/>
    </location>
</feature>
<proteinExistence type="predicted"/>
<protein>
    <submittedName>
        <fullName evidence="1">Uncharacterized protein</fullName>
    </submittedName>
</protein>
<organism evidence="1 2">
    <name type="scientific">Rotaria magnacalcarata</name>
    <dbReference type="NCBI Taxonomy" id="392030"/>
    <lineage>
        <taxon>Eukaryota</taxon>
        <taxon>Metazoa</taxon>
        <taxon>Spiralia</taxon>
        <taxon>Gnathifera</taxon>
        <taxon>Rotifera</taxon>
        <taxon>Eurotatoria</taxon>
        <taxon>Bdelloidea</taxon>
        <taxon>Philodinida</taxon>
        <taxon>Philodinidae</taxon>
        <taxon>Rotaria</taxon>
    </lineage>
</organism>
<evidence type="ECO:0000313" key="2">
    <source>
        <dbReference type="Proteomes" id="UP000681720"/>
    </source>
</evidence>
<evidence type="ECO:0000313" key="1">
    <source>
        <dbReference type="EMBL" id="CAF4501770.1"/>
    </source>
</evidence>
<reference evidence="1" key="1">
    <citation type="submission" date="2021-02" db="EMBL/GenBank/DDBJ databases">
        <authorList>
            <person name="Nowell W R."/>
        </authorList>
    </citation>
    <scope>NUCLEOTIDE SEQUENCE</scope>
</reference>
<dbReference type="Proteomes" id="UP000681720">
    <property type="component" value="Unassembled WGS sequence"/>
</dbReference>
<dbReference type="AlphaFoldDB" id="A0A8S2XJE1"/>
<comment type="caution">
    <text evidence="1">The sequence shown here is derived from an EMBL/GenBank/DDBJ whole genome shotgun (WGS) entry which is preliminary data.</text>
</comment>
<accession>A0A8S2XJE1</accession>
<gene>
    <name evidence="1" type="ORF">GIL414_LOCUS34750</name>
</gene>
<name>A0A8S2XJE1_9BILA</name>
<dbReference type="EMBL" id="CAJOBJ010081190">
    <property type="protein sequence ID" value="CAF4501770.1"/>
    <property type="molecule type" value="Genomic_DNA"/>
</dbReference>
<sequence>KSVEKRSSDERDKYIHMYNRFNERFLGFERKQLDQMRRILNNLTSDQHQLLLGTKNNLYLF</sequence>